<evidence type="ECO:0000256" key="2">
    <source>
        <dbReference type="SAM" id="Phobius"/>
    </source>
</evidence>
<gene>
    <name evidence="3" type="ORF">ElyMa_001066800</name>
</gene>
<evidence type="ECO:0000313" key="4">
    <source>
        <dbReference type="Proteomes" id="UP000762676"/>
    </source>
</evidence>
<accession>A0AAV4HS64</accession>
<name>A0AAV4HS64_9GAST</name>
<keyword evidence="2" id="KW-0812">Transmembrane</keyword>
<keyword evidence="2" id="KW-0472">Membrane</keyword>
<organism evidence="3 4">
    <name type="scientific">Elysia marginata</name>
    <dbReference type="NCBI Taxonomy" id="1093978"/>
    <lineage>
        <taxon>Eukaryota</taxon>
        <taxon>Metazoa</taxon>
        <taxon>Spiralia</taxon>
        <taxon>Lophotrochozoa</taxon>
        <taxon>Mollusca</taxon>
        <taxon>Gastropoda</taxon>
        <taxon>Heterobranchia</taxon>
        <taxon>Euthyneura</taxon>
        <taxon>Panpulmonata</taxon>
        <taxon>Sacoglossa</taxon>
        <taxon>Placobranchoidea</taxon>
        <taxon>Plakobranchidae</taxon>
        <taxon>Elysia</taxon>
    </lineage>
</organism>
<keyword evidence="2" id="KW-1133">Transmembrane helix</keyword>
<feature type="region of interest" description="Disordered" evidence="1">
    <location>
        <begin position="29"/>
        <end position="81"/>
    </location>
</feature>
<dbReference type="AlphaFoldDB" id="A0AAV4HS64"/>
<dbReference type="EMBL" id="BMAT01002154">
    <property type="protein sequence ID" value="GFS00248.1"/>
    <property type="molecule type" value="Genomic_DNA"/>
</dbReference>
<comment type="caution">
    <text evidence="3">The sequence shown here is derived from an EMBL/GenBank/DDBJ whole genome shotgun (WGS) entry which is preliminary data.</text>
</comment>
<dbReference type="Proteomes" id="UP000762676">
    <property type="component" value="Unassembled WGS sequence"/>
</dbReference>
<protein>
    <submittedName>
        <fullName evidence="3">Uncharacterized protein</fullName>
    </submittedName>
</protein>
<evidence type="ECO:0000256" key="1">
    <source>
        <dbReference type="SAM" id="MobiDB-lite"/>
    </source>
</evidence>
<feature type="transmembrane region" description="Helical" evidence="2">
    <location>
        <begin position="6"/>
        <end position="25"/>
    </location>
</feature>
<sequence length="81" mass="8363">MQGEQSVSTITTTMVIILLVGLALLGGGQADRGHDHSAEGSGLGHPSLGYQHKQGKRSISSNNNNNNNKHALVGGGYKKPG</sequence>
<keyword evidence="4" id="KW-1185">Reference proteome</keyword>
<evidence type="ECO:0000313" key="3">
    <source>
        <dbReference type="EMBL" id="GFS00248.1"/>
    </source>
</evidence>
<proteinExistence type="predicted"/>
<reference evidence="3 4" key="1">
    <citation type="journal article" date="2021" name="Elife">
        <title>Chloroplast acquisition without the gene transfer in kleptoplastic sea slugs, Plakobranchus ocellatus.</title>
        <authorList>
            <person name="Maeda T."/>
            <person name="Takahashi S."/>
            <person name="Yoshida T."/>
            <person name="Shimamura S."/>
            <person name="Takaki Y."/>
            <person name="Nagai Y."/>
            <person name="Toyoda A."/>
            <person name="Suzuki Y."/>
            <person name="Arimoto A."/>
            <person name="Ishii H."/>
            <person name="Satoh N."/>
            <person name="Nishiyama T."/>
            <person name="Hasebe M."/>
            <person name="Maruyama T."/>
            <person name="Minagawa J."/>
            <person name="Obokata J."/>
            <person name="Shigenobu S."/>
        </authorList>
    </citation>
    <scope>NUCLEOTIDE SEQUENCE [LARGE SCALE GENOMIC DNA]</scope>
</reference>